<feature type="chain" id="PRO_5040445835" evidence="1">
    <location>
        <begin position="23"/>
        <end position="384"/>
    </location>
</feature>
<sequence length="384" mass="44465">MQSSLLVHLAVALSFLNIGAYALPMTHNLNATSLDIQQASEAEPEDEMTKTYYEFMDDMTSRLSKDEFPPINDPSPYKDQVTSQGLLYRVHDKKFFGRFEDLLQSLGEAVNSGKVPTQAGTKITFRDEKDTTNAGNKTMVLSMLKEIDSDLKQHDAQSVEEHDKLVQLHTNNHDVSVNTIMPPKDALSLLGTTSGSYLMKIDHPGSLFFDLKSFYKSPEIQRLFTLFDNETRDEFHLDYNNDRMTRHWAAFYDSYREGSNMGWVSTGDILHPQLFYKVFDNALPYSIHIRRTTTYYLLFSYTTDIYYIPMGPGSGYLFIRNNFFHDFYFPCIFDCTPKRPILYVPRRRDKVKKAFFIKLPYEAYDVIDDLPWFPDANTENKGKN</sequence>
<dbReference type="AlphaFoldDB" id="A0A9P8TQS9"/>
<evidence type="ECO:0000313" key="3">
    <source>
        <dbReference type="Proteomes" id="UP000774326"/>
    </source>
</evidence>
<keyword evidence="1" id="KW-0732">Signal</keyword>
<keyword evidence="3" id="KW-1185">Reference proteome</keyword>
<organism evidence="2 3">
    <name type="scientific">Wickerhamomyces pijperi</name>
    <name type="common">Yeast</name>
    <name type="synonym">Pichia pijperi</name>
    <dbReference type="NCBI Taxonomy" id="599730"/>
    <lineage>
        <taxon>Eukaryota</taxon>
        <taxon>Fungi</taxon>
        <taxon>Dikarya</taxon>
        <taxon>Ascomycota</taxon>
        <taxon>Saccharomycotina</taxon>
        <taxon>Saccharomycetes</taxon>
        <taxon>Phaffomycetales</taxon>
        <taxon>Wickerhamomycetaceae</taxon>
        <taxon>Wickerhamomyces</taxon>
    </lineage>
</organism>
<proteinExistence type="predicted"/>
<gene>
    <name evidence="2" type="ORF">WICPIJ_001811</name>
</gene>
<dbReference type="EMBL" id="JAEUBG010000928">
    <property type="protein sequence ID" value="KAH3687216.1"/>
    <property type="molecule type" value="Genomic_DNA"/>
</dbReference>
<name>A0A9P8TQS9_WICPI</name>
<evidence type="ECO:0000313" key="2">
    <source>
        <dbReference type="EMBL" id="KAH3687216.1"/>
    </source>
</evidence>
<feature type="signal peptide" evidence="1">
    <location>
        <begin position="1"/>
        <end position="22"/>
    </location>
</feature>
<reference evidence="2" key="1">
    <citation type="journal article" date="2021" name="Open Biol.">
        <title>Shared evolutionary footprints suggest mitochondrial oxidative damage underlies multiple complex I losses in fungi.</title>
        <authorList>
            <person name="Schikora-Tamarit M.A."/>
            <person name="Marcet-Houben M."/>
            <person name="Nosek J."/>
            <person name="Gabaldon T."/>
        </authorList>
    </citation>
    <scope>NUCLEOTIDE SEQUENCE</scope>
    <source>
        <strain evidence="2">CBS2887</strain>
    </source>
</reference>
<accession>A0A9P8TQS9</accession>
<protein>
    <submittedName>
        <fullName evidence="2">Uncharacterized protein</fullName>
    </submittedName>
</protein>
<dbReference type="Proteomes" id="UP000774326">
    <property type="component" value="Unassembled WGS sequence"/>
</dbReference>
<comment type="caution">
    <text evidence="2">The sequence shown here is derived from an EMBL/GenBank/DDBJ whole genome shotgun (WGS) entry which is preliminary data.</text>
</comment>
<reference evidence="2" key="2">
    <citation type="submission" date="2021-01" db="EMBL/GenBank/DDBJ databases">
        <authorList>
            <person name="Schikora-Tamarit M.A."/>
        </authorList>
    </citation>
    <scope>NUCLEOTIDE SEQUENCE</scope>
    <source>
        <strain evidence="2">CBS2887</strain>
    </source>
</reference>
<evidence type="ECO:0000256" key="1">
    <source>
        <dbReference type="SAM" id="SignalP"/>
    </source>
</evidence>